<protein>
    <submittedName>
        <fullName evidence="2">Uncharacterized protein</fullName>
    </submittedName>
</protein>
<evidence type="ECO:0000313" key="2">
    <source>
        <dbReference type="EMBL" id="MBX58862.1"/>
    </source>
</evidence>
<accession>A0A2P2PVU2</accession>
<dbReference type="EMBL" id="GGEC01078378">
    <property type="protein sequence ID" value="MBX58862.1"/>
    <property type="molecule type" value="Transcribed_RNA"/>
</dbReference>
<proteinExistence type="predicted"/>
<feature type="region of interest" description="Disordered" evidence="1">
    <location>
        <begin position="20"/>
        <end position="72"/>
    </location>
</feature>
<feature type="compositionally biased region" description="Polar residues" evidence="1">
    <location>
        <begin position="41"/>
        <end position="53"/>
    </location>
</feature>
<reference evidence="2" key="1">
    <citation type="submission" date="2018-02" db="EMBL/GenBank/DDBJ databases">
        <title>Rhizophora mucronata_Transcriptome.</title>
        <authorList>
            <person name="Meera S.P."/>
            <person name="Sreeshan A."/>
            <person name="Augustine A."/>
        </authorList>
    </citation>
    <scope>NUCLEOTIDE SEQUENCE</scope>
    <source>
        <tissue evidence="2">Leaf</tissue>
    </source>
</reference>
<dbReference type="AlphaFoldDB" id="A0A2P2PVU2"/>
<name>A0A2P2PVU2_RHIMU</name>
<sequence length="72" mass="8233">MAFEAICILKASSRFFPRNFSATKQTPKRQKIEKQQKKVHLQTSSLSTPNGQNPDDHFLACNQELKKPPFSN</sequence>
<organism evidence="2">
    <name type="scientific">Rhizophora mucronata</name>
    <name type="common">Asiatic mangrove</name>
    <dbReference type="NCBI Taxonomy" id="61149"/>
    <lineage>
        <taxon>Eukaryota</taxon>
        <taxon>Viridiplantae</taxon>
        <taxon>Streptophyta</taxon>
        <taxon>Embryophyta</taxon>
        <taxon>Tracheophyta</taxon>
        <taxon>Spermatophyta</taxon>
        <taxon>Magnoliopsida</taxon>
        <taxon>eudicotyledons</taxon>
        <taxon>Gunneridae</taxon>
        <taxon>Pentapetalae</taxon>
        <taxon>rosids</taxon>
        <taxon>fabids</taxon>
        <taxon>Malpighiales</taxon>
        <taxon>Rhizophoraceae</taxon>
        <taxon>Rhizophora</taxon>
    </lineage>
</organism>
<evidence type="ECO:0000256" key="1">
    <source>
        <dbReference type="SAM" id="MobiDB-lite"/>
    </source>
</evidence>